<protein>
    <submittedName>
        <fullName evidence="1">Uncharacterized protein</fullName>
    </submittedName>
</protein>
<evidence type="ECO:0000313" key="1">
    <source>
        <dbReference type="EMBL" id="CDW39908.1"/>
    </source>
</evidence>
<reference evidence="1" key="1">
    <citation type="submission" date="2014-05" db="EMBL/GenBank/DDBJ databases">
        <authorList>
            <person name="Chronopoulou M."/>
        </authorList>
    </citation>
    <scope>NUCLEOTIDE SEQUENCE</scope>
    <source>
        <tissue evidence="1">Whole organism</tissue>
    </source>
</reference>
<organism evidence="1">
    <name type="scientific">Lepeophtheirus salmonis</name>
    <name type="common">Salmon louse</name>
    <name type="synonym">Caligus salmonis</name>
    <dbReference type="NCBI Taxonomy" id="72036"/>
    <lineage>
        <taxon>Eukaryota</taxon>
        <taxon>Metazoa</taxon>
        <taxon>Ecdysozoa</taxon>
        <taxon>Arthropoda</taxon>
        <taxon>Crustacea</taxon>
        <taxon>Multicrustacea</taxon>
        <taxon>Hexanauplia</taxon>
        <taxon>Copepoda</taxon>
        <taxon>Siphonostomatoida</taxon>
        <taxon>Caligidae</taxon>
        <taxon>Lepeophtheirus</taxon>
    </lineage>
</organism>
<dbReference type="AlphaFoldDB" id="A0A0K2UNU5"/>
<accession>A0A0K2UNU5</accession>
<feature type="non-terminal residue" evidence="1">
    <location>
        <position position="1"/>
    </location>
</feature>
<dbReference type="EMBL" id="HACA01022547">
    <property type="protein sequence ID" value="CDW39908.1"/>
    <property type="molecule type" value="Transcribed_RNA"/>
</dbReference>
<proteinExistence type="predicted"/>
<name>A0A0K2UNU5_LEPSM</name>
<sequence>SNGFKSGDEGGQEEKGTNAKVLLFSHSCVHLVLWAGAESCRHIQSLSLTTFLPWLSWNAGGPRR</sequence>